<dbReference type="InterPro" id="IPR050360">
    <property type="entry name" value="MFS_Sugar_Transporters"/>
</dbReference>
<dbReference type="GO" id="GO:0016020">
    <property type="term" value="C:membrane"/>
    <property type="evidence" value="ECO:0007669"/>
    <property type="project" value="UniProtKB-SubCell"/>
</dbReference>
<dbReference type="GO" id="GO:0005351">
    <property type="term" value="F:carbohydrate:proton symporter activity"/>
    <property type="evidence" value="ECO:0007669"/>
    <property type="project" value="TreeGrafter"/>
</dbReference>
<keyword evidence="4 8" id="KW-0812">Transmembrane</keyword>
<dbReference type="PRINTS" id="PR00171">
    <property type="entry name" value="SUGRTRNSPORT"/>
</dbReference>
<dbReference type="InterPro" id="IPR036259">
    <property type="entry name" value="MFS_trans_sf"/>
</dbReference>
<evidence type="ECO:0000256" key="8">
    <source>
        <dbReference type="SAM" id="Phobius"/>
    </source>
</evidence>
<evidence type="ECO:0000256" key="3">
    <source>
        <dbReference type="ARBA" id="ARBA00022448"/>
    </source>
</evidence>
<dbReference type="PANTHER" id="PTHR48022">
    <property type="entry name" value="PLASTIDIC GLUCOSE TRANSPORTER 4"/>
    <property type="match status" value="1"/>
</dbReference>
<feature type="transmembrane region" description="Helical" evidence="8">
    <location>
        <begin position="265"/>
        <end position="287"/>
    </location>
</feature>
<dbReference type="Proteomes" id="UP000622797">
    <property type="component" value="Unassembled WGS sequence"/>
</dbReference>
<dbReference type="InterPro" id="IPR003663">
    <property type="entry name" value="Sugar/inositol_transpt"/>
</dbReference>
<sequence>MFLDNLQGHALMFMITFASGSGFALFGYDQGVFGAFLGNANFIETFNDPDPTLQGQITATYDLGCFAGAIFAMLFGDRIGRKLTIAWGCAILVAGAVMQSAALHVPVMIIGRFIAGIGNGMNTTAIPVWQSETADSRYRGKLMVLQLGLNQVGNVTAQWLNYGMSFIATNAVSWRSPLAFQCFFAVLTVMFLPWLPDSPRWLAMRGRHDEAYVVLKRLGGSNRPEGQTKELYDLMMNNLRHEAEMPKFHFKSLFKNDRLQTTRRMLLGAGTQFMQQFGGINVVNYYLPVVFASLGVGRNLSLILGACNAINLLCSTLVGALYIESLGRKKMMVYGAGVQALCFALVSAGLAINSKPWQAVAVAFIFGYYTTFGLSWIAVPWLYPAEVNTQQMRIAGAGIATATNWMSNYIVVLVTPVGISNIQWKYYLIYAVSNAVFVFIVQFFYVETAKLTLEGIDDLFEKCVVLDAEKAGNEGVEKDAQVFHVDDSSNKNTQK</sequence>
<dbReference type="OrthoDB" id="6133115at2759"/>
<accession>A0A8H4X0D0</accession>
<keyword evidence="11" id="KW-1185">Reference proteome</keyword>
<organism evidence="10 11">
    <name type="scientific">Fusarium sarcochroum</name>
    <dbReference type="NCBI Taxonomy" id="1208366"/>
    <lineage>
        <taxon>Eukaryota</taxon>
        <taxon>Fungi</taxon>
        <taxon>Dikarya</taxon>
        <taxon>Ascomycota</taxon>
        <taxon>Pezizomycotina</taxon>
        <taxon>Sordariomycetes</taxon>
        <taxon>Hypocreomycetidae</taxon>
        <taxon>Hypocreales</taxon>
        <taxon>Nectriaceae</taxon>
        <taxon>Fusarium</taxon>
        <taxon>Fusarium lateritium species complex</taxon>
    </lineage>
</organism>
<evidence type="ECO:0000256" key="6">
    <source>
        <dbReference type="ARBA" id="ARBA00023136"/>
    </source>
</evidence>
<dbReference type="NCBIfam" id="TIGR00879">
    <property type="entry name" value="SP"/>
    <property type="match status" value="1"/>
</dbReference>
<keyword evidence="3 7" id="KW-0813">Transport</keyword>
<proteinExistence type="inferred from homology"/>
<reference evidence="10" key="2">
    <citation type="submission" date="2020-05" db="EMBL/GenBank/DDBJ databases">
        <authorList>
            <person name="Kim H.-S."/>
            <person name="Proctor R.H."/>
            <person name="Brown D.W."/>
        </authorList>
    </citation>
    <scope>NUCLEOTIDE SEQUENCE</scope>
    <source>
        <strain evidence="10">NRRL 20472</strain>
    </source>
</reference>
<evidence type="ECO:0000256" key="7">
    <source>
        <dbReference type="RuleBase" id="RU003346"/>
    </source>
</evidence>
<dbReference type="SUPFAM" id="SSF103473">
    <property type="entry name" value="MFS general substrate transporter"/>
    <property type="match status" value="1"/>
</dbReference>
<dbReference type="AlphaFoldDB" id="A0A8H4X0D0"/>
<keyword evidence="6 8" id="KW-0472">Membrane</keyword>
<feature type="domain" description="Major facilitator superfamily (MFS) profile" evidence="9">
    <location>
        <begin position="15"/>
        <end position="449"/>
    </location>
</feature>
<feature type="transmembrane region" description="Helical" evidence="8">
    <location>
        <begin position="358"/>
        <end position="382"/>
    </location>
</feature>
<protein>
    <recommendedName>
        <fullName evidence="9">Major facilitator superfamily (MFS) profile domain-containing protein</fullName>
    </recommendedName>
</protein>
<dbReference type="InterPro" id="IPR005829">
    <property type="entry name" value="Sugar_transporter_CS"/>
</dbReference>
<dbReference type="PROSITE" id="PS50850">
    <property type="entry name" value="MFS"/>
    <property type="match status" value="1"/>
</dbReference>
<feature type="transmembrane region" description="Helical" evidence="8">
    <location>
        <begin position="178"/>
        <end position="195"/>
    </location>
</feature>
<feature type="transmembrane region" description="Helical" evidence="8">
    <location>
        <begin position="332"/>
        <end position="352"/>
    </location>
</feature>
<comment type="similarity">
    <text evidence="2 7">Belongs to the major facilitator superfamily. Sugar transporter (TC 2.A.1.1) family.</text>
</comment>
<dbReference type="PANTHER" id="PTHR48022:SF28">
    <property type="entry name" value="MAJOR FACILITATOR SUPERFAMILY (MFS) PROFILE DOMAIN-CONTAINING PROTEIN-RELATED"/>
    <property type="match status" value="1"/>
</dbReference>
<evidence type="ECO:0000313" key="10">
    <source>
        <dbReference type="EMBL" id="KAF4956389.1"/>
    </source>
</evidence>
<evidence type="ECO:0000256" key="5">
    <source>
        <dbReference type="ARBA" id="ARBA00022989"/>
    </source>
</evidence>
<dbReference type="InterPro" id="IPR005828">
    <property type="entry name" value="MFS_sugar_transport-like"/>
</dbReference>
<feature type="transmembrane region" description="Helical" evidence="8">
    <location>
        <begin position="299"/>
        <end position="323"/>
    </location>
</feature>
<feature type="transmembrane region" description="Helical" evidence="8">
    <location>
        <begin position="12"/>
        <end position="37"/>
    </location>
</feature>
<name>A0A8H4X0D0_9HYPO</name>
<dbReference type="EMBL" id="JABEXW010000756">
    <property type="protein sequence ID" value="KAF4956389.1"/>
    <property type="molecule type" value="Genomic_DNA"/>
</dbReference>
<dbReference type="FunFam" id="1.20.1250.20:FF:000134">
    <property type="entry name" value="MFS sugar transporter protein"/>
    <property type="match status" value="1"/>
</dbReference>
<comment type="subcellular location">
    <subcellularLocation>
        <location evidence="1">Membrane</location>
        <topology evidence="1">Multi-pass membrane protein</topology>
    </subcellularLocation>
</comment>
<dbReference type="PROSITE" id="PS00216">
    <property type="entry name" value="SUGAR_TRANSPORT_1"/>
    <property type="match status" value="1"/>
</dbReference>
<dbReference type="InterPro" id="IPR020846">
    <property type="entry name" value="MFS_dom"/>
</dbReference>
<evidence type="ECO:0000313" key="11">
    <source>
        <dbReference type="Proteomes" id="UP000622797"/>
    </source>
</evidence>
<comment type="caution">
    <text evidence="10">The sequence shown here is derived from an EMBL/GenBank/DDBJ whole genome shotgun (WGS) entry which is preliminary data.</text>
</comment>
<evidence type="ECO:0000256" key="1">
    <source>
        <dbReference type="ARBA" id="ARBA00004141"/>
    </source>
</evidence>
<feature type="transmembrane region" description="Helical" evidence="8">
    <location>
        <begin position="427"/>
        <end position="446"/>
    </location>
</feature>
<dbReference type="Gene3D" id="1.20.1250.20">
    <property type="entry name" value="MFS general substrate transporter like domains"/>
    <property type="match status" value="1"/>
</dbReference>
<evidence type="ECO:0000256" key="4">
    <source>
        <dbReference type="ARBA" id="ARBA00022692"/>
    </source>
</evidence>
<gene>
    <name evidence="10" type="ORF">FSARC_11591</name>
</gene>
<evidence type="ECO:0000259" key="9">
    <source>
        <dbReference type="PROSITE" id="PS50850"/>
    </source>
</evidence>
<reference evidence="10" key="1">
    <citation type="journal article" date="2020" name="BMC Genomics">
        <title>Correction to: Identification and distribution of gene clusters required for synthesis of sphingolipid metabolism inhibitors in diverse species of the filamentous fungus Fusarium.</title>
        <authorList>
            <person name="Kim H.S."/>
            <person name="Lohmar J.M."/>
            <person name="Busman M."/>
            <person name="Brown D.W."/>
            <person name="Naumann T.A."/>
            <person name="Divon H.H."/>
            <person name="Lysoe E."/>
            <person name="Uhlig S."/>
            <person name="Proctor R.H."/>
        </authorList>
    </citation>
    <scope>NUCLEOTIDE SEQUENCE</scope>
    <source>
        <strain evidence="10">NRRL 20472</strain>
    </source>
</reference>
<feature type="transmembrane region" description="Helical" evidence="8">
    <location>
        <begin position="394"/>
        <end position="415"/>
    </location>
</feature>
<feature type="transmembrane region" description="Helical" evidence="8">
    <location>
        <begin position="83"/>
        <end position="103"/>
    </location>
</feature>
<evidence type="ECO:0000256" key="2">
    <source>
        <dbReference type="ARBA" id="ARBA00010992"/>
    </source>
</evidence>
<dbReference type="Pfam" id="PF00083">
    <property type="entry name" value="Sugar_tr"/>
    <property type="match status" value="1"/>
</dbReference>
<feature type="transmembrane region" description="Helical" evidence="8">
    <location>
        <begin position="57"/>
        <end position="76"/>
    </location>
</feature>
<keyword evidence="5 8" id="KW-1133">Transmembrane helix</keyword>